<evidence type="ECO:0000256" key="4">
    <source>
        <dbReference type="ARBA" id="ARBA00022833"/>
    </source>
</evidence>
<evidence type="ECO:0000256" key="7">
    <source>
        <dbReference type="SAM" id="MobiDB-lite"/>
    </source>
</evidence>
<dbReference type="PANTHER" id="PTHR34978">
    <property type="entry name" value="POSSIBLE SENSOR-TRANSDUCER PROTEIN BLAR"/>
    <property type="match status" value="1"/>
</dbReference>
<dbReference type="CDD" id="cd07326">
    <property type="entry name" value="M56_BlaR1_MecR1_like"/>
    <property type="match status" value="1"/>
</dbReference>
<keyword evidence="8" id="KW-0812">Transmembrane</keyword>
<keyword evidence="2" id="KW-0479">Metal-binding</keyword>
<accession>A0ABY8H2V8</accession>
<dbReference type="EMBL" id="CP121252">
    <property type="protein sequence ID" value="WFP15469.1"/>
    <property type="molecule type" value="Genomic_DNA"/>
</dbReference>
<feature type="transmembrane region" description="Helical" evidence="8">
    <location>
        <begin position="297"/>
        <end position="320"/>
    </location>
</feature>
<gene>
    <name evidence="10" type="ORF">P8192_08565</name>
</gene>
<keyword evidence="5 6" id="KW-0482">Metalloprotease</keyword>
<dbReference type="PANTHER" id="PTHR34978:SF3">
    <property type="entry name" value="SLR0241 PROTEIN"/>
    <property type="match status" value="1"/>
</dbReference>
<dbReference type="Proteomes" id="UP001219037">
    <property type="component" value="Chromosome"/>
</dbReference>
<evidence type="ECO:0000256" key="2">
    <source>
        <dbReference type="ARBA" id="ARBA00022723"/>
    </source>
</evidence>
<keyword evidence="4 6" id="KW-0862">Zinc</keyword>
<dbReference type="RefSeq" id="WP_278156202.1">
    <property type="nucleotide sequence ID" value="NZ_CP121252.1"/>
</dbReference>
<keyword evidence="8" id="KW-1133">Transmembrane helix</keyword>
<evidence type="ECO:0000256" key="3">
    <source>
        <dbReference type="ARBA" id="ARBA00022801"/>
    </source>
</evidence>
<evidence type="ECO:0000313" key="11">
    <source>
        <dbReference type="Proteomes" id="UP001219037"/>
    </source>
</evidence>
<evidence type="ECO:0000256" key="6">
    <source>
        <dbReference type="RuleBase" id="RU003983"/>
    </source>
</evidence>
<keyword evidence="1 6" id="KW-0645">Protease</keyword>
<comment type="cofactor">
    <cofactor evidence="6">
        <name>Zn(2+)</name>
        <dbReference type="ChEBI" id="CHEBI:29105"/>
    </cofactor>
    <text evidence="6">Binds 1 zinc ion per subunit.</text>
</comment>
<dbReference type="Pfam" id="PF01435">
    <property type="entry name" value="Peptidase_M48"/>
    <property type="match status" value="1"/>
</dbReference>
<sequence>MTPYLLLVAAIALAWPVPVALSRASWVRRAPATAMILWQAVGLAGGITMIGAPLIWGLAPFGTGLISAVSELIHLGSHGGLSAIVDVEEFTSDRIVGVTLGLALGVHLILTLLDATRKTVQERSRHRRAVQLLTAAAPFRTTTDPTTGQMRVLPLDHPLAYCLPGITNSLTVISRGLIEQLEPAQLDAVVAHEQAHLRQRHDLLRLAFEAWSRACAWLPTTAIARQAVTELTEMLADDAALRKHRQHDLVSAIAVVAGAGAGTPSATPTSDHTENDDPKHSSSRLERLLHPHPAPPLLFTGTVLVVSAMLMIGPILLILIG</sequence>
<evidence type="ECO:0000259" key="9">
    <source>
        <dbReference type="Pfam" id="PF01435"/>
    </source>
</evidence>
<keyword evidence="3 6" id="KW-0378">Hydrolase</keyword>
<feature type="region of interest" description="Disordered" evidence="7">
    <location>
        <begin position="261"/>
        <end position="285"/>
    </location>
</feature>
<evidence type="ECO:0000313" key="10">
    <source>
        <dbReference type="EMBL" id="WFP15469.1"/>
    </source>
</evidence>
<dbReference type="InterPro" id="IPR052173">
    <property type="entry name" value="Beta-lactam_resp_regulator"/>
</dbReference>
<feature type="compositionally biased region" description="Basic and acidic residues" evidence="7">
    <location>
        <begin position="271"/>
        <end position="285"/>
    </location>
</feature>
<feature type="compositionally biased region" description="Low complexity" evidence="7">
    <location>
        <begin position="261"/>
        <end position="270"/>
    </location>
</feature>
<comment type="similarity">
    <text evidence="6">Belongs to the peptidase M48 family.</text>
</comment>
<evidence type="ECO:0000256" key="1">
    <source>
        <dbReference type="ARBA" id="ARBA00022670"/>
    </source>
</evidence>
<organism evidence="10 11">
    <name type="scientific">Citricoccus muralis</name>
    <dbReference type="NCBI Taxonomy" id="169134"/>
    <lineage>
        <taxon>Bacteria</taxon>
        <taxon>Bacillati</taxon>
        <taxon>Actinomycetota</taxon>
        <taxon>Actinomycetes</taxon>
        <taxon>Micrococcales</taxon>
        <taxon>Micrococcaceae</taxon>
        <taxon>Citricoccus</taxon>
    </lineage>
</organism>
<evidence type="ECO:0000256" key="5">
    <source>
        <dbReference type="ARBA" id="ARBA00023049"/>
    </source>
</evidence>
<dbReference type="InterPro" id="IPR001915">
    <property type="entry name" value="Peptidase_M48"/>
</dbReference>
<feature type="domain" description="Peptidase M48" evidence="9">
    <location>
        <begin position="156"/>
        <end position="226"/>
    </location>
</feature>
<evidence type="ECO:0000256" key="8">
    <source>
        <dbReference type="SAM" id="Phobius"/>
    </source>
</evidence>
<proteinExistence type="inferred from homology"/>
<dbReference type="Gene3D" id="3.30.2010.10">
    <property type="entry name" value="Metalloproteases ('zincins'), catalytic domain"/>
    <property type="match status" value="1"/>
</dbReference>
<feature type="transmembrane region" description="Helical" evidence="8">
    <location>
        <begin position="95"/>
        <end position="115"/>
    </location>
</feature>
<feature type="transmembrane region" description="Helical" evidence="8">
    <location>
        <begin position="32"/>
        <end position="50"/>
    </location>
</feature>
<protein>
    <submittedName>
        <fullName evidence="10">M56 family metallopeptidase</fullName>
    </submittedName>
</protein>
<keyword evidence="11" id="KW-1185">Reference proteome</keyword>
<keyword evidence="8" id="KW-0472">Membrane</keyword>
<reference evidence="10 11" key="1">
    <citation type="submission" date="2023-04" db="EMBL/GenBank/DDBJ databases">
        <title>Funneling lignin-derived compounds into biodiesel using alkali-halophilic Citricoccus sp. P2.</title>
        <authorList>
            <person name="Luo C.-B."/>
        </authorList>
    </citation>
    <scope>NUCLEOTIDE SEQUENCE [LARGE SCALE GENOMIC DNA]</scope>
    <source>
        <strain evidence="10 11">P2</strain>
    </source>
</reference>
<name>A0ABY8H2V8_9MICC</name>